<dbReference type="GO" id="GO:0005886">
    <property type="term" value="C:plasma membrane"/>
    <property type="evidence" value="ECO:0007669"/>
    <property type="project" value="TreeGrafter"/>
</dbReference>
<dbReference type="PROSITE" id="PS50887">
    <property type="entry name" value="GGDEF"/>
    <property type="match status" value="1"/>
</dbReference>
<dbReference type="RefSeq" id="WP_120978531.1">
    <property type="nucleotide sequence ID" value="NZ_RBZM01000008.1"/>
</dbReference>
<gene>
    <name evidence="2" type="ORF">D7Z26_18625</name>
</gene>
<protein>
    <submittedName>
        <fullName evidence="2">GGDEF domain-containing protein</fullName>
    </submittedName>
</protein>
<dbReference type="InterPro" id="IPR029787">
    <property type="entry name" value="Nucleotide_cyclase"/>
</dbReference>
<feature type="domain" description="GGDEF" evidence="1">
    <location>
        <begin position="1271"/>
        <end position="1403"/>
    </location>
</feature>
<dbReference type="CDD" id="cd01949">
    <property type="entry name" value="GGDEF"/>
    <property type="match status" value="1"/>
</dbReference>
<evidence type="ECO:0000313" key="2">
    <source>
        <dbReference type="EMBL" id="RKP49848.1"/>
    </source>
</evidence>
<sequence>MQLTDGLLKVNAKNPPYGDVSISFGPQTWNYFERSQIIGRLKQWQSIADADSRLRGIEEWSETDNRLDVRLSPLPDGFVSLADFGRDDSFSDADKAKAFASLLDTLGYLHANRFYMGFLPSDIVFVHPESLRIVLSVQPFTSVYPFLNYSLPDYSYELFSPFGRTYAIHRISDFYAAGSVMPELFGERVRNEGLQTLYKRLTDKPDYLFIEEAANDIRGLFELDRTERLPDLGSDPHAWLYPAEPPITAESQWVLRRFLQAEGGQRISIFHEDESLVAETLRFHMNEALETQIFITVKCTDVPFSTIQEMLNRTIYGFIRAHAPEYEMPFSGLANRLQFLIQQYYFGKAVFGLFVEWLLHFYEEFMAVVGDRNVYIVFDECSGTDKESLVLFDRAWNRNKEKMPRLFIIFSGAVPENDYLFAEDTYRVKFLGKEASSYAELMLRQLRRADSRALAPLAEWLSDKETDPKHTPPMLKAFIDQGLLSLSREGWTTGTLTAPLEGTNPYSICAAKLKALDDEEMRILALFCCLPTPIRAWNLFKANGLPLERLLSLMQLLAERGLILLFHQNSIFVPKEIKEMMDRLPYVDLMNQAYMDAFTYMSAIESPSSLRMLRLAQKSGNDEWEYTVLMLYFRRHRKSLSSEQMRMALEWLINLNSKLGRRVMPSLYRLILPVYDGFRELKRCEETCEELVRLGIRDGDRFKLMFYKMMQDELDLSEHKAELLDYLRSPRHKLSDKLDAMCILVTNRSFLELEPQDKQFIKDFYTEHIYPNRHLIQRRDFIYVSYYFIGFIFDYYPDLNDWNIALLNKLESLLHYFPYPDLILRVYNMYIHQKNYSKARPYLEKVIHGAIQLGNPYFLEVGHINAMEISLLLGEMTAFHYHRNRVGEVKRKDLLEVYRDVTRMYACEWRNWELDEELGRVPETSDYAKTRLELNRSYAAYLKGSPIPDPAHVVQEPQIAMFIEALRCVEDGQITKACTLFRQCSGVRYSMLEGWAYREMLLVMLRGNSESADIKVALLRFKRFIETDAFHIFWPDYYYISGIHALRAGDRTEGLLLLRRAINGYYMIQKDGRFEETKQELEAYLVPEGLPASWELADDPHVRRILEERRDYIERSLNYLTTIRLFDYLPNSLDLTKTMDRVNFAIFEYYPIVYVTISFDLSFKKSREYYSAFGPIHGQMLEPYRLQEGQLQKFSFTLFSEKTQSIRMDVFMNHPKENDQLEQLLQMIKPHIANAVLNEQMMIDGLTGLYTRKSFMEMLEQEVAIFKTYGHDLSLLMIDLDDFRKVNEFGHHVGDAVLRQVADSIRSMLGQHDIAGRYGGEELVVILPKTDGRHALLMASDIRKQIELEFGGPSKPYQVTASIGVASMELCHADSADELIRCADAAEIQAKKTGKNKVVAVWANA</sequence>
<dbReference type="EMBL" id="RBZM01000008">
    <property type="protein sequence ID" value="RKP49848.1"/>
    <property type="molecule type" value="Genomic_DNA"/>
</dbReference>
<dbReference type="FunFam" id="3.30.70.270:FF:000001">
    <property type="entry name" value="Diguanylate cyclase domain protein"/>
    <property type="match status" value="1"/>
</dbReference>
<organism evidence="2 3">
    <name type="scientific">Cohnella endophytica</name>
    <dbReference type="NCBI Taxonomy" id="2419778"/>
    <lineage>
        <taxon>Bacteria</taxon>
        <taxon>Bacillati</taxon>
        <taxon>Bacillota</taxon>
        <taxon>Bacilli</taxon>
        <taxon>Bacillales</taxon>
        <taxon>Paenibacillaceae</taxon>
        <taxon>Cohnella</taxon>
    </lineage>
</organism>
<evidence type="ECO:0000313" key="3">
    <source>
        <dbReference type="Proteomes" id="UP000282076"/>
    </source>
</evidence>
<name>A0A494XH40_9BACL</name>
<dbReference type="NCBIfam" id="TIGR00254">
    <property type="entry name" value="GGDEF"/>
    <property type="match status" value="1"/>
</dbReference>
<dbReference type="Gene3D" id="3.30.70.270">
    <property type="match status" value="1"/>
</dbReference>
<dbReference type="SMART" id="SM00267">
    <property type="entry name" value="GGDEF"/>
    <property type="match status" value="1"/>
</dbReference>
<dbReference type="InterPro" id="IPR000160">
    <property type="entry name" value="GGDEF_dom"/>
</dbReference>
<dbReference type="PANTHER" id="PTHR45138">
    <property type="entry name" value="REGULATORY COMPONENTS OF SENSORY TRANSDUCTION SYSTEM"/>
    <property type="match status" value="1"/>
</dbReference>
<dbReference type="PANTHER" id="PTHR45138:SF9">
    <property type="entry name" value="DIGUANYLATE CYCLASE DGCM-RELATED"/>
    <property type="match status" value="1"/>
</dbReference>
<dbReference type="Pfam" id="PF00990">
    <property type="entry name" value="GGDEF"/>
    <property type="match status" value="1"/>
</dbReference>
<dbReference type="InterPro" id="IPR043128">
    <property type="entry name" value="Rev_trsase/Diguanyl_cyclase"/>
</dbReference>
<keyword evidence="3" id="KW-1185">Reference proteome</keyword>
<dbReference type="GO" id="GO:0043709">
    <property type="term" value="P:cell adhesion involved in single-species biofilm formation"/>
    <property type="evidence" value="ECO:0007669"/>
    <property type="project" value="TreeGrafter"/>
</dbReference>
<comment type="caution">
    <text evidence="2">The sequence shown here is derived from an EMBL/GenBank/DDBJ whole genome shotgun (WGS) entry which is preliminary data.</text>
</comment>
<dbReference type="GO" id="GO:1902201">
    <property type="term" value="P:negative regulation of bacterial-type flagellum-dependent cell motility"/>
    <property type="evidence" value="ECO:0007669"/>
    <property type="project" value="TreeGrafter"/>
</dbReference>
<evidence type="ECO:0000259" key="1">
    <source>
        <dbReference type="PROSITE" id="PS50887"/>
    </source>
</evidence>
<proteinExistence type="predicted"/>
<accession>A0A494XH40</accession>
<dbReference type="OrthoDB" id="2479961at2"/>
<dbReference type="Proteomes" id="UP000282076">
    <property type="component" value="Unassembled WGS sequence"/>
</dbReference>
<dbReference type="SUPFAM" id="SSF55073">
    <property type="entry name" value="Nucleotide cyclase"/>
    <property type="match status" value="1"/>
</dbReference>
<reference evidence="2 3" key="1">
    <citation type="submission" date="2018-10" db="EMBL/GenBank/DDBJ databases">
        <title>Cohnella sp. M2MS4P-1, whole genome shotgun sequence.</title>
        <authorList>
            <person name="Tuo L."/>
        </authorList>
    </citation>
    <scope>NUCLEOTIDE SEQUENCE [LARGE SCALE GENOMIC DNA]</scope>
    <source>
        <strain evidence="2 3">M2MS4P-1</strain>
    </source>
</reference>
<dbReference type="GO" id="GO:0052621">
    <property type="term" value="F:diguanylate cyclase activity"/>
    <property type="evidence" value="ECO:0007669"/>
    <property type="project" value="TreeGrafter"/>
</dbReference>
<dbReference type="InterPro" id="IPR050469">
    <property type="entry name" value="Diguanylate_Cyclase"/>
</dbReference>